<evidence type="ECO:0000313" key="3">
    <source>
        <dbReference type="EMBL" id="MDM4019075.1"/>
    </source>
</evidence>
<reference evidence="3 4" key="1">
    <citation type="submission" date="2023-06" db="EMBL/GenBank/DDBJ databases">
        <title>Roseiconus lacunae JC819 isolated from Gulf of Mannar region, Tamil Nadu.</title>
        <authorList>
            <person name="Pk S."/>
            <person name="Ch S."/>
            <person name="Ch V.R."/>
        </authorList>
    </citation>
    <scope>NUCLEOTIDE SEQUENCE [LARGE SCALE GENOMIC DNA]</scope>
    <source>
        <strain evidence="3 4">JC819</strain>
    </source>
</reference>
<feature type="transmembrane region" description="Helical" evidence="1">
    <location>
        <begin position="284"/>
        <end position="304"/>
    </location>
</feature>
<protein>
    <submittedName>
        <fullName evidence="3">Uncharacterized protein</fullName>
    </submittedName>
</protein>
<dbReference type="EMBL" id="JASZZN010000031">
    <property type="protein sequence ID" value="MDM4019075.1"/>
    <property type="molecule type" value="Genomic_DNA"/>
</dbReference>
<evidence type="ECO:0000256" key="1">
    <source>
        <dbReference type="SAM" id="Phobius"/>
    </source>
</evidence>
<keyword evidence="1" id="KW-0812">Transmembrane</keyword>
<name>A0ABT7PRC9_9BACT</name>
<accession>A0ABT7PRC9</accession>
<dbReference type="Proteomes" id="UP001239462">
    <property type="component" value="Unassembled WGS sequence"/>
</dbReference>
<dbReference type="RefSeq" id="WP_289167127.1">
    <property type="nucleotide sequence ID" value="NZ_JASZZN010000031.1"/>
</dbReference>
<keyword evidence="1" id="KW-1133">Transmembrane helix</keyword>
<comment type="caution">
    <text evidence="3">The sequence shown here is derived from an EMBL/GenBank/DDBJ whole genome shotgun (WGS) entry which is preliminary data.</text>
</comment>
<keyword evidence="4" id="KW-1185">Reference proteome</keyword>
<keyword evidence="2" id="KW-0732">Signal</keyword>
<organism evidence="3 4">
    <name type="scientific">Roseiconus lacunae</name>
    <dbReference type="NCBI Taxonomy" id="2605694"/>
    <lineage>
        <taxon>Bacteria</taxon>
        <taxon>Pseudomonadati</taxon>
        <taxon>Planctomycetota</taxon>
        <taxon>Planctomycetia</taxon>
        <taxon>Pirellulales</taxon>
        <taxon>Pirellulaceae</taxon>
        <taxon>Roseiconus</taxon>
    </lineage>
</organism>
<keyword evidence="1" id="KW-0472">Membrane</keyword>
<feature type="signal peptide" evidence="2">
    <location>
        <begin position="1"/>
        <end position="26"/>
    </location>
</feature>
<sequence>MAAISKRSTWLLPLFGASVIAALTFAATAWDAARNRERTDQAIGQITKGQITREDQARIDESARRLARAKFYEQQVEPLLGNIGQQNQAAAQRCLDRIKSALDDYHQGVDGFVNDMTSIRTRLGIIKRMPAGWWKNDDRVQAYVQEKFQEHLFSADQLIDDVTDPLLQFRADIVANQNQLLTQVQASLSTADVPETQFEIGDQFFDDLSGPLSQYASSQGTTSVELMIGAFVVGEVGAFAAQSVMAGLLARFAPSIAIGSAAGASATVGATATGAGGGSLGGPVGTAVGFGVGLAVGLIIDWWMTDQFEAKLSKQMHAYLNELEHTLMIGNISPELPPIPGEATPSVRIETQADGRQGLVSVLPKICDQLNLAYRDRFFEAIVLTNPITEY</sequence>
<gene>
    <name evidence="3" type="ORF">QTN89_26715</name>
</gene>
<evidence type="ECO:0000256" key="2">
    <source>
        <dbReference type="SAM" id="SignalP"/>
    </source>
</evidence>
<feature type="chain" id="PRO_5046076800" evidence="2">
    <location>
        <begin position="27"/>
        <end position="391"/>
    </location>
</feature>
<feature type="transmembrane region" description="Helical" evidence="1">
    <location>
        <begin position="256"/>
        <end position="278"/>
    </location>
</feature>
<proteinExistence type="predicted"/>
<evidence type="ECO:0000313" key="4">
    <source>
        <dbReference type="Proteomes" id="UP001239462"/>
    </source>
</evidence>